<dbReference type="SUPFAM" id="SSF51905">
    <property type="entry name" value="FAD/NAD(P)-binding domain"/>
    <property type="match status" value="3"/>
</dbReference>
<gene>
    <name evidence="3" type="ORF">QBC47DRAFT_440511</name>
</gene>
<feature type="transmembrane region" description="Helical" evidence="2">
    <location>
        <begin position="21"/>
        <end position="39"/>
    </location>
</feature>
<sequence>MPFRKLNLVDRCIDEVERLTVIVIGAGIAGIISGALLPAKLPGIELTIFEKNEDVSGTWHTHTYPGVRCDIPAHIYQTSFEPNTQWSEEFASGREIKEYWQHICRKYGVYDRLKLSHRVDGLDWDDEKGVWNVRVTNLKSAETFTCTADFVLTAVGRFNEWKMPDYPGMDKFEGLLRHTSDWDTNFDVSGKRVAVIGNGASGIQVVTNIQPLVKHLDHYARNKTWISASFSGDTTSTKPKIIPAELKESFKDPAVYTKWRKELEDKYWRGFDGWLKGSERNMEFRKTIEEFMKEHSANKPELLESLIPEYPPHCRRLTPGPGYLEAITSDNTAYIQTPIQRVTKTGIQTVDGVLREVDAIFCATGANIDMVLSFPIRARGQELSALWKPGGDPGFPYTYLGAATPGFPNLLFVFGPNCGRGGSIPLSIETQVTFYAKILRKARREGIKSMAPSRRAADDFVEYCNALFETTVLSENCSSWYNGGIPGGFVHGLWPGSGAHWGMILSEPRWEDWEYEYKGEGGNRLLWYFGRGITKKETDMSADMTPYIKDPAAIDLQNLHEDWWRTP</sequence>
<keyword evidence="2" id="KW-0812">Transmembrane</keyword>
<dbReference type="AlphaFoldDB" id="A0AAJ0BJL9"/>
<dbReference type="Pfam" id="PF13450">
    <property type="entry name" value="NAD_binding_8"/>
    <property type="match status" value="1"/>
</dbReference>
<dbReference type="PANTHER" id="PTHR42877:SF6">
    <property type="entry name" value="MONOOXYGENASE, PUTATIVE (AFU_ORTHOLOGUE AFUA_3G15050)-RELATED"/>
    <property type="match status" value="1"/>
</dbReference>
<keyword evidence="2" id="KW-1133">Transmembrane helix</keyword>
<keyword evidence="4" id="KW-1185">Reference proteome</keyword>
<dbReference type="PANTHER" id="PTHR42877">
    <property type="entry name" value="L-ORNITHINE N(5)-MONOOXYGENASE-RELATED"/>
    <property type="match status" value="1"/>
</dbReference>
<dbReference type="EMBL" id="MU839829">
    <property type="protein sequence ID" value="KAK1758062.1"/>
    <property type="molecule type" value="Genomic_DNA"/>
</dbReference>
<evidence type="ECO:0000313" key="3">
    <source>
        <dbReference type="EMBL" id="KAK1758062.1"/>
    </source>
</evidence>
<keyword evidence="2" id="KW-0472">Membrane</keyword>
<comment type="similarity">
    <text evidence="1">Belongs to the FAD-binding monooxygenase family.</text>
</comment>
<protein>
    <submittedName>
        <fullName evidence="3">Uncharacterized protein</fullName>
    </submittedName>
</protein>
<accession>A0AAJ0BJL9</accession>
<dbReference type="InterPro" id="IPR051209">
    <property type="entry name" value="FAD-bind_Monooxygenase_sf"/>
</dbReference>
<evidence type="ECO:0000256" key="2">
    <source>
        <dbReference type="SAM" id="Phobius"/>
    </source>
</evidence>
<name>A0AAJ0BJL9_9PEZI</name>
<dbReference type="Gene3D" id="3.50.50.60">
    <property type="entry name" value="FAD/NAD(P)-binding domain"/>
    <property type="match status" value="3"/>
</dbReference>
<evidence type="ECO:0000256" key="1">
    <source>
        <dbReference type="ARBA" id="ARBA00010139"/>
    </source>
</evidence>
<reference evidence="3" key="1">
    <citation type="submission" date="2023-06" db="EMBL/GenBank/DDBJ databases">
        <title>Genome-scale phylogeny and comparative genomics of the fungal order Sordariales.</title>
        <authorList>
            <consortium name="Lawrence Berkeley National Laboratory"/>
            <person name="Hensen N."/>
            <person name="Bonometti L."/>
            <person name="Westerberg I."/>
            <person name="Brannstrom I.O."/>
            <person name="Guillou S."/>
            <person name="Cros-Aarteil S."/>
            <person name="Calhoun S."/>
            <person name="Haridas S."/>
            <person name="Kuo A."/>
            <person name="Mondo S."/>
            <person name="Pangilinan J."/>
            <person name="Riley R."/>
            <person name="Labutti K."/>
            <person name="Andreopoulos B."/>
            <person name="Lipzen A."/>
            <person name="Chen C."/>
            <person name="Yanf M."/>
            <person name="Daum C."/>
            <person name="Ng V."/>
            <person name="Clum A."/>
            <person name="Steindorff A."/>
            <person name="Ohm R."/>
            <person name="Martin F."/>
            <person name="Silar P."/>
            <person name="Natvig D."/>
            <person name="Lalanne C."/>
            <person name="Gautier V."/>
            <person name="Ament-Velasquez S.L."/>
            <person name="Kruys A."/>
            <person name="Hutchinson M.I."/>
            <person name="Powell A.J."/>
            <person name="Barry K."/>
            <person name="Miller A.N."/>
            <person name="Grigoriev I.V."/>
            <person name="Debuchy R."/>
            <person name="Gladieux P."/>
            <person name="Thoren M.H."/>
            <person name="Johannesson H."/>
        </authorList>
    </citation>
    <scope>NUCLEOTIDE SEQUENCE</scope>
    <source>
        <strain evidence="3">PSN4</strain>
    </source>
</reference>
<dbReference type="Proteomes" id="UP001239445">
    <property type="component" value="Unassembled WGS sequence"/>
</dbReference>
<evidence type="ECO:0000313" key="4">
    <source>
        <dbReference type="Proteomes" id="UP001239445"/>
    </source>
</evidence>
<organism evidence="3 4">
    <name type="scientific">Echria macrotheca</name>
    <dbReference type="NCBI Taxonomy" id="438768"/>
    <lineage>
        <taxon>Eukaryota</taxon>
        <taxon>Fungi</taxon>
        <taxon>Dikarya</taxon>
        <taxon>Ascomycota</taxon>
        <taxon>Pezizomycotina</taxon>
        <taxon>Sordariomycetes</taxon>
        <taxon>Sordariomycetidae</taxon>
        <taxon>Sordariales</taxon>
        <taxon>Schizotheciaceae</taxon>
        <taxon>Echria</taxon>
    </lineage>
</organism>
<dbReference type="InterPro" id="IPR036188">
    <property type="entry name" value="FAD/NAD-bd_sf"/>
</dbReference>
<proteinExistence type="inferred from homology"/>
<comment type="caution">
    <text evidence="3">The sequence shown here is derived from an EMBL/GenBank/DDBJ whole genome shotgun (WGS) entry which is preliminary data.</text>
</comment>